<evidence type="ECO:0000256" key="3">
    <source>
        <dbReference type="ARBA" id="ARBA00022833"/>
    </source>
</evidence>
<feature type="domain" description="FCP1 homology" evidence="6">
    <location>
        <begin position="316"/>
        <end position="486"/>
    </location>
</feature>
<dbReference type="STRING" id="1157962.A0A250X0Q2"/>
<dbReference type="InterPro" id="IPR001841">
    <property type="entry name" value="Znf_RING"/>
</dbReference>
<gene>
    <name evidence="8" type="ORF">CEUSTIGMA_g4104.t1</name>
</gene>
<protein>
    <recommendedName>
        <fullName evidence="10">RING-type domain-containing protein</fullName>
    </recommendedName>
</protein>
<evidence type="ECO:0000259" key="7">
    <source>
        <dbReference type="PROSITE" id="PS51382"/>
    </source>
</evidence>
<evidence type="ECO:0000313" key="9">
    <source>
        <dbReference type="Proteomes" id="UP000232323"/>
    </source>
</evidence>
<comment type="caution">
    <text evidence="8">The sequence shown here is derived from an EMBL/GenBank/DDBJ whole genome shotgun (WGS) entry which is preliminary data.</text>
</comment>
<organism evidence="8 9">
    <name type="scientific">Chlamydomonas eustigma</name>
    <dbReference type="NCBI Taxonomy" id="1157962"/>
    <lineage>
        <taxon>Eukaryota</taxon>
        <taxon>Viridiplantae</taxon>
        <taxon>Chlorophyta</taxon>
        <taxon>core chlorophytes</taxon>
        <taxon>Chlorophyceae</taxon>
        <taxon>CS clade</taxon>
        <taxon>Chlamydomonadales</taxon>
        <taxon>Chlamydomonadaceae</taxon>
        <taxon>Chlamydomonas</taxon>
    </lineage>
</organism>
<dbReference type="InterPro" id="IPR050365">
    <property type="entry name" value="TIM50"/>
</dbReference>
<dbReference type="SMART" id="SM00184">
    <property type="entry name" value="RING"/>
    <property type="match status" value="1"/>
</dbReference>
<accession>A0A250X0Q2</accession>
<evidence type="ECO:0008006" key="10">
    <source>
        <dbReference type="Google" id="ProtNLM"/>
    </source>
</evidence>
<evidence type="ECO:0000256" key="4">
    <source>
        <dbReference type="PROSITE-ProRule" id="PRU00175"/>
    </source>
</evidence>
<dbReference type="PANTHER" id="PTHR12210">
    <property type="entry name" value="DULLARD PROTEIN PHOSPHATASE"/>
    <property type="match status" value="1"/>
</dbReference>
<feature type="domain" description="RING-type" evidence="5">
    <location>
        <begin position="191"/>
        <end position="269"/>
    </location>
</feature>
<keyword evidence="2 4" id="KW-0863">Zinc-finger</keyword>
<proteinExistence type="predicted"/>
<dbReference type="InterPro" id="IPR016965">
    <property type="entry name" value="Pase_PHOSPHO-typ"/>
</dbReference>
<dbReference type="InterPro" id="IPR004331">
    <property type="entry name" value="SPX_dom"/>
</dbReference>
<dbReference type="SMART" id="SM00577">
    <property type="entry name" value="CPDc"/>
    <property type="match status" value="1"/>
</dbReference>
<keyword evidence="9" id="KW-1185">Reference proteome</keyword>
<dbReference type="Proteomes" id="UP000232323">
    <property type="component" value="Unassembled WGS sequence"/>
</dbReference>
<feature type="domain" description="SPX" evidence="7">
    <location>
        <begin position="1"/>
        <end position="127"/>
    </location>
</feature>
<reference evidence="8 9" key="1">
    <citation type="submission" date="2017-08" db="EMBL/GenBank/DDBJ databases">
        <title>Acidophilic green algal genome provides insights into adaptation to an acidic environment.</title>
        <authorList>
            <person name="Hirooka S."/>
            <person name="Hirose Y."/>
            <person name="Kanesaki Y."/>
            <person name="Higuchi S."/>
            <person name="Fujiwara T."/>
            <person name="Onuma R."/>
            <person name="Era A."/>
            <person name="Ohbayashi R."/>
            <person name="Uzuka A."/>
            <person name="Nozaki H."/>
            <person name="Yoshikawa H."/>
            <person name="Miyagishima S.Y."/>
        </authorList>
    </citation>
    <scope>NUCLEOTIDE SEQUENCE [LARGE SCALE GENOMIC DNA]</scope>
    <source>
        <strain evidence="8 9">NIES-2499</strain>
    </source>
</reference>
<keyword evidence="3" id="KW-0862">Zinc</keyword>
<sequence length="882" mass="95360">MKFGKRLAAEACRGGRGWSHFYFDYKALKKAIKDDIEGRDAKGASFQEILVNELRKVSQFYSDKAAQLERALPEGQALWRSAEELNMLRIEVQELIKFVALNYLAVVKAIKKRNRHLKEEFGDAFSTELHALDLLGHEVFFTSPRLAALATQAEIMSSKITAASPGTATGTAAVSGPQAGACKELMEEYQCPICLETLHNPVVLTCAHRFCWGCLVAHCTASKDNRLPMIKPVEGKGGRSQPAPPTYRVLEQIASSEEIQSFYSCPVCRKPQVLDIESLVVDSNLSSFIEGLDAISHISISREAVPWGIIPPQPKEHKGKLTVLLDLDGTLVSSFTPRRAPRLPPYVKTHVVGVGSKLNPQGVFVVERPGLKEFLEQLSSFAEVIVFTAGLEDYARPIVDAIDPTGEHGRLFTSRIYREGTLKTEFYQCVKDMARVNRSLARTVLVDDTPLAFLHQPDNGIPVLGFRGDPDDRLLLEAVLPLLQVLDQDPDVRQVLHRRFDMSTWFKRHGFPVDTVVSTSLETAARERENAAKLGLECGVIPTPEQLASMAPGGGGDVKKQKQQVSTTVAPMDIASQETAAQAGSTVPPSAVPTVDWLLLCNFDQTLVDFDAGERVVEQLAPELLPMLVGLDPTTNSLPITNTLLAELQRRGVSRDALIATLQQLGSTEVPAAGLDLLRTARQRHQAMVRILADANGVFVSHILAGAKAGGVADEVVANPASFERVGGDESANESSGTLTLLGGQQGCSNMDTSAGTASTPRSRGVGQKLVVKPLIGGPHDASSSTCLRCHNGLCKGQEVKKIRQQGKFRSIVFCGATGLDVCAALALGPGDFIMARRGSPLASHVESVASKGMTGISAPVVLWSSYEELHDLVLKLMGAAH</sequence>
<dbReference type="CDD" id="cd16449">
    <property type="entry name" value="RING-HC"/>
    <property type="match status" value="1"/>
</dbReference>
<dbReference type="OrthoDB" id="277011at2759"/>
<dbReference type="InterPro" id="IPR023214">
    <property type="entry name" value="HAD_sf"/>
</dbReference>
<dbReference type="Pfam" id="PF06888">
    <property type="entry name" value="Put_Phosphatase"/>
    <property type="match status" value="2"/>
</dbReference>
<dbReference type="CDD" id="cd07521">
    <property type="entry name" value="HAD_FCP1-like"/>
    <property type="match status" value="1"/>
</dbReference>
<name>A0A250X0Q2_9CHLO</name>
<evidence type="ECO:0000256" key="1">
    <source>
        <dbReference type="ARBA" id="ARBA00022723"/>
    </source>
</evidence>
<dbReference type="GO" id="GO:0016791">
    <property type="term" value="F:phosphatase activity"/>
    <property type="evidence" value="ECO:0007669"/>
    <property type="project" value="InterPro"/>
</dbReference>
<dbReference type="InterPro" id="IPR013083">
    <property type="entry name" value="Znf_RING/FYVE/PHD"/>
</dbReference>
<dbReference type="SUPFAM" id="SSF56784">
    <property type="entry name" value="HAD-like"/>
    <property type="match status" value="1"/>
</dbReference>
<keyword evidence="1" id="KW-0479">Metal-binding</keyword>
<dbReference type="AlphaFoldDB" id="A0A250X0Q2"/>
<dbReference type="GO" id="GO:0008270">
    <property type="term" value="F:zinc ion binding"/>
    <property type="evidence" value="ECO:0007669"/>
    <property type="project" value="UniProtKB-KW"/>
</dbReference>
<evidence type="ECO:0000313" key="8">
    <source>
        <dbReference type="EMBL" id="GAX76658.1"/>
    </source>
</evidence>
<dbReference type="CDD" id="cd14447">
    <property type="entry name" value="SPX"/>
    <property type="match status" value="1"/>
</dbReference>
<dbReference type="Pfam" id="PF13445">
    <property type="entry name" value="zf-RING_UBOX"/>
    <property type="match status" value="1"/>
</dbReference>
<dbReference type="InterPro" id="IPR027370">
    <property type="entry name" value="Znf-RING_euk"/>
</dbReference>
<dbReference type="Pfam" id="PF03031">
    <property type="entry name" value="NIF"/>
    <property type="match status" value="1"/>
</dbReference>
<dbReference type="EMBL" id="BEGY01000019">
    <property type="protein sequence ID" value="GAX76658.1"/>
    <property type="molecule type" value="Genomic_DNA"/>
</dbReference>
<dbReference type="PROSITE" id="PS51382">
    <property type="entry name" value="SPX"/>
    <property type="match status" value="1"/>
</dbReference>
<dbReference type="InterPro" id="IPR036412">
    <property type="entry name" value="HAD-like_sf"/>
</dbReference>
<dbReference type="InterPro" id="IPR017907">
    <property type="entry name" value="Znf_RING_CS"/>
</dbReference>
<dbReference type="PROSITE" id="PS50089">
    <property type="entry name" value="ZF_RING_2"/>
    <property type="match status" value="1"/>
</dbReference>
<dbReference type="PROSITE" id="PS00518">
    <property type="entry name" value="ZF_RING_1"/>
    <property type="match status" value="1"/>
</dbReference>
<evidence type="ECO:0000259" key="6">
    <source>
        <dbReference type="PROSITE" id="PS50969"/>
    </source>
</evidence>
<dbReference type="SUPFAM" id="SSF57850">
    <property type="entry name" value="RING/U-box"/>
    <property type="match status" value="1"/>
</dbReference>
<evidence type="ECO:0000259" key="5">
    <source>
        <dbReference type="PROSITE" id="PS50089"/>
    </source>
</evidence>
<dbReference type="Gene3D" id="3.30.40.10">
    <property type="entry name" value="Zinc/RING finger domain, C3HC4 (zinc finger)"/>
    <property type="match status" value="1"/>
</dbReference>
<evidence type="ECO:0000256" key="2">
    <source>
        <dbReference type="ARBA" id="ARBA00022771"/>
    </source>
</evidence>
<dbReference type="PROSITE" id="PS50969">
    <property type="entry name" value="FCP1"/>
    <property type="match status" value="1"/>
</dbReference>
<dbReference type="InterPro" id="IPR004274">
    <property type="entry name" value="FCP1_dom"/>
</dbReference>
<dbReference type="Gene3D" id="3.40.50.1000">
    <property type="entry name" value="HAD superfamily/HAD-like"/>
    <property type="match status" value="1"/>
</dbReference>